<organism evidence="1">
    <name type="scientific">Anguilla anguilla</name>
    <name type="common">European freshwater eel</name>
    <name type="synonym">Muraena anguilla</name>
    <dbReference type="NCBI Taxonomy" id="7936"/>
    <lineage>
        <taxon>Eukaryota</taxon>
        <taxon>Metazoa</taxon>
        <taxon>Chordata</taxon>
        <taxon>Craniata</taxon>
        <taxon>Vertebrata</taxon>
        <taxon>Euteleostomi</taxon>
        <taxon>Actinopterygii</taxon>
        <taxon>Neopterygii</taxon>
        <taxon>Teleostei</taxon>
        <taxon>Anguilliformes</taxon>
        <taxon>Anguillidae</taxon>
        <taxon>Anguilla</taxon>
    </lineage>
</organism>
<proteinExistence type="predicted"/>
<name>A0A0E9WNP5_ANGAN</name>
<dbReference type="AlphaFoldDB" id="A0A0E9WNP5"/>
<sequence>MKTSNPSWPLCSKHTFLQKLTKWLFDVKVLHSVIINHFPLPPESQRGEQFTFHNFHLKKMQELNLFTMFCHS</sequence>
<reference evidence="1" key="1">
    <citation type="submission" date="2014-11" db="EMBL/GenBank/DDBJ databases">
        <authorList>
            <person name="Amaro Gonzalez C."/>
        </authorList>
    </citation>
    <scope>NUCLEOTIDE SEQUENCE</scope>
</reference>
<reference evidence="1" key="2">
    <citation type="journal article" date="2015" name="Fish Shellfish Immunol.">
        <title>Early steps in the European eel (Anguilla anguilla)-Vibrio vulnificus interaction in the gills: Role of the RtxA13 toxin.</title>
        <authorList>
            <person name="Callol A."/>
            <person name="Pajuelo D."/>
            <person name="Ebbesson L."/>
            <person name="Teles M."/>
            <person name="MacKenzie S."/>
            <person name="Amaro C."/>
        </authorList>
    </citation>
    <scope>NUCLEOTIDE SEQUENCE</scope>
</reference>
<dbReference type="EMBL" id="GBXM01016543">
    <property type="protein sequence ID" value="JAH92034.1"/>
    <property type="molecule type" value="Transcribed_RNA"/>
</dbReference>
<evidence type="ECO:0000313" key="1">
    <source>
        <dbReference type="EMBL" id="JAH92034.1"/>
    </source>
</evidence>
<accession>A0A0E9WNP5</accession>
<protein>
    <submittedName>
        <fullName evidence="1">Uncharacterized protein</fullName>
    </submittedName>
</protein>